<reference evidence="1 2" key="1">
    <citation type="submission" date="2018-08" db="EMBL/GenBank/DDBJ databases">
        <title>Salinimonas sediminis sp. nov., a piezophilic bacterium isolated from a deep-sea sediment sample from the New Britain Trench.</title>
        <authorList>
            <person name="Cao J."/>
        </authorList>
    </citation>
    <scope>NUCLEOTIDE SEQUENCE [LARGE SCALE GENOMIC DNA]</scope>
    <source>
        <strain evidence="1 2">N102</strain>
    </source>
</reference>
<dbReference type="EMBL" id="CP031769">
    <property type="protein sequence ID" value="AXR05295.1"/>
    <property type="molecule type" value="Genomic_DNA"/>
</dbReference>
<proteinExistence type="predicted"/>
<protein>
    <submittedName>
        <fullName evidence="1">Uncharacterized protein</fullName>
    </submittedName>
</protein>
<keyword evidence="2" id="KW-1185">Reference proteome</keyword>
<dbReference type="KEGG" id="salm:D0Y50_02275"/>
<evidence type="ECO:0000313" key="2">
    <source>
        <dbReference type="Proteomes" id="UP000262073"/>
    </source>
</evidence>
<evidence type="ECO:0000313" key="1">
    <source>
        <dbReference type="EMBL" id="AXR05295.1"/>
    </source>
</evidence>
<dbReference type="AlphaFoldDB" id="A0A346NID8"/>
<dbReference type="RefSeq" id="WP_117315277.1">
    <property type="nucleotide sequence ID" value="NZ_CP031769.1"/>
</dbReference>
<organism evidence="1 2">
    <name type="scientific">Salinimonas sediminis</name>
    <dbReference type="NCBI Taxonomy" id="2303538"/>
    <lineage>
        <taxon>Bacteria</taxon>
        <taxon>Pseudomonadati</taxon>
        <taxon>Pseudomonadota</taxon>
        <taxon>Gammaproteobacteria</taxon>
        <taxon>Alteromonadales</taxon>
        <taxon>Alteromonadaceae</taxon>
        <taxon>Alteromonas/Salinimonas group</taxon>
        <taxon>Salinimonas</taxon>
    </lineage>
</organism>
<name>A0A346NID8_9ALTE</name>
<dbReference type="Proteomes" id="UP000262073">
    <property type="component" value="Chromosome"/>
</dbReference>
<accession>A0A346NID8</accession>
<dbReference type="OrthoDB" id="7403807at2"/>
<sequence length="297" mass="33120">MIALLVTICAYTVDRPMPRPHPIIWFTLLFFTQVSWASSTIPNPPAAFDNQHDLLLFNFDLKTDVDDLHTVAALDLILNNEKYRPHHYIALHGTYGLQAGLFVPAKALFRHTFGSHWVDIHGNRDKAFATVLTAMHKTLSNQGRIWIAEAGQSDISAALISSYRTRYGALGKSQIVIVQHSQWNEDETSQEALALVKQHATYIKIPDGNAADNGTPGFNDPTFAVNKLEQPGQLSRQTWQLANQLSRQYNGKNERYLNQTIANGGADFSDLAEVIWILQIAEVDTVAAFFAQFSGAE</sequence>
<gene>
    <name evidence="1" type="ORF">D0Y50_02275</name>
</gene>